<dbReference type="Proteomes" id="UP000521943">
    <property type="component" value="Unassembled WGS sequence"/>
</dbReference>
<keyword evidence="3" id="KW-1185">Reference proteome</keyword>
<sequence>MFANLIAQATEKVRKKGVTMPMEWRTIEDDIEIIEGVHLDLSASSPGMRGSSSSSSRSPGRRSRTRTYPSARPPIRSRASSPSPAMLVHYRSSHSHSTPPSFKTHLLAAPRHA</sequence>
<reference evidence="2 3" key="1">
    <citation type="submission" date="2020-07" db="EMBL/GenBank/DDBJ databases">
        <title>Comparative genomics of pyrophilous fungi reveals a link between fire events and developmental genes.</title>
        <authorList>
            <consortium name="DOE Joint Genome Institute"/>
            <person name="Steindorff A.S."/>
            <person name="Carver A."/>
            <person name="Calhoun S."/>
            <person name="Stillman K."/>
            <person name="Liu H."/>
            <person name="Lipzen A."/>
            <person name="Pangilinan J."/>
            <person name="Labutti K."/>
            <person name="Bruns T.D."/>
            <person name="Grigoriev I.V."/>
        </authorList>
    </citation>
    <scope>NUCLEOTIDE SEQUENCE [LARGE SCALE GENOMIC DNA]</scope>
    <source>
        <strain evidence="2 3">CBS 144469</strain>
    </source>
</reference>
<feature type="compositionally biased region" description="Low complexity" evidence="1">
    <location>
        <begin position="66"/>
        <end position="85"/>
    </location>
</feature>
<accession>A0A8H6HG85</accession>
<dbReference type="InterPro" id="IPR027410">
    <property type="entry name" value="TCP-1-like_intermed_sf"/>
</dbReference>
<name>A0A8H6HG85_9AGAR</name>
<feature type="region of interest" description="Disordered" evidence="1">
    <location>
        <begin position="41"/>
        <end position="113"/>
    </location>
</feature>
<protein>
    <submittedName>
        <fullName evidence="2">Uncharacterized protein</fullName>
    </submittedName>
</protein>
<comment type="caution">
    <text evidence="2">The sequence shown here is derived from an EMBL/GenBank/DDBJ whole genome shotgun (WGS) entry which is preliminary data.</text>
</comment>
<evidence type="ECO:0000313" key="3">
    <source>
        <dbReference type="Proteomes" id="UP000521943"/>
    </source>
</evidence>
<dbReference type="EMBL" id="JACGCI010000092">
    <property type="protein sequence ID" value="KAF6746475.1"/>
    <property type="molecule type" value="Genomic_DNA"/>
</dbReference>
<feature type="compositionally biased region" description="Low complexity" evidence="1">
    <location>
        <begin position="42"/>
        <end position="58"/>
    </location>
</feature>
<organism evidence="2 3">
    <name type="scientific">Ephemerocybe angulata</name>
    <dbReference type="NCBI Taxonomy" id="980116"/>
    <lineage>
        <taxon>Eukaryota</taxon>
        <taxon>Fungi</taxon>
        <taxon>Dikarya</taxon>
        <taxon>Basidiomycota</taxon>
        <taxon>Agaricomycotina</taxon>
        <taxon>Agaricomycetes</taxon>
        <taxon>Agaricomycetidae</taxon>
        <taxon>Agaricales</taxon>
        <taxon>Agaricineae</taxon>
        <taxon>Psathyrellaceae</taxon>
        <taxon>Ephemerocybe</taxon>
    </lineage>
</organism>
<proteinExistence type="predicted"/>
<dbReference type="AlphaFoldDB" id="A0A8H6HG85"/>
<evidence type="ECO:0000313" key="2">
    <source>
        <dbReference type="EMBL" id="KAF6746475.1"/>
    </source>
</evidence>
<gene>
    <name evidence="2" type="ORF">DFP72DRAFT_634932</name>
</gene>
<evidence type="ECO:0000256" key="1">
    <source>
        <dbReference type="SAM" id="MobiDB-lite"/>
    </source>
</evidence>
<dbReference type="SUPFAM" id="SSF54849">
    <property type="entry name" value="GroEL-intermediate domain like"/>
    <property type="match status" value="1"/>
</dbReference>